<dbReference type="Proteomes" id="UP001500221">
    <property type="component" value="Unassembled WGS sequence"/>
</dbReference>
<keyword evidence="2" id="KW-0805">Transcription regulation</keyword>
<dbReference type="Pfam" id="PF08281">
    <property type="entry name" value="Sigma70_r4_2"/>
    <property type="match status" value="1"/>
</dbReference>
<evidence type="ECO:0000313" key="9">
    <source>
        <dbReference type="Proteomes" id="UP001500221"/>
    </source>
</evidence>
<proteinExistence type="inferred from homology"/>
<keyword evidence="5" id="KW-0804">Transcription</keyword>
<evidence type="ECO:0000259" key="7">
    <source>
        <dbReference type="Pfam" id="PF08281"/>
    </source>
</evidence>
<evidence type="ECO:0000256" key="3">
    <source>
        <dbReference type="ARBA" id="ARBA00023082"/>
    </source>
</evidence>
<dbReference type="InterPro" id="IPR036388">
    <property type="entry name" value="WH-like_DNA-bd_sf"/>
</dbReference>
<dbReference type="SUPFAM" id="SSF88946">
    <property type="entry name" value="Sigma2 domain of RNA polymerase sigma factors"/>
    <property type="match status" value="1"/>
</dbReference>
<dbReference type="InterPro" id="IPR039425">
    <property type="entry name" value="RNA_pol_sigma-70-like"/>
</dbReference>
<evidence type="ECO:0000256" key="2">
    <source>
        <dbReference type="ARBA" id="ARBA00023015"/>
    </source>
</evidence>
<feature type="domain" description="RNA polymerase sigma-70 region 2" evidence="6">
    <location>
        <begin position="78"/>
        <end position="139"/>
    </location>
</feature>
<protein>
    <recommendedName>
        <fullName evidence="10">SigE family RNA polymerase sigma factor</fullName>
    </recommendedName>
</protein>
<keyword evidence="9" id="KW-1185">Reference proteome</keyword>
<dbReference type="CDD" id="cd06171">
    <property type="entry name" value="Sigma70_r4"/>
    <property type="match status" value="1"/>
</dbReference>
<reference evidence="9" key="1">
    <citation type="journal article" date="2019" name="Int. J. Syst. Evol. Microbiol.">
        <title>The Global Catalogue of Microorganisms (GCM) 10K type strain sequencing project: providing services to taxonomists for standard genome sequencing and annotation.</title>
        <authorList>
            <consortium name="The Broad Institute Genomics Platform"/>
            <consortium name="The Broad Institute Genome Sequencing Center for Infectious Disease"/>
            <person name="Wu L."/>
            <person name="Ma J."/>
        </authorList>
    </citation>
    <scope>NUCLEOTIDE SEQUENCE [LARGE SCALE GENOMIC DNA]</scope>
    <source>
        <strain evidence="9">JCM 18459</strain>
    </source>
</reference>
<organism evidence="8 9">
    <name type="scientific">Nocardioides marinquilinus</name>
    <dbReference type="NCBI Taxonomy" id="1210400"/>
    <lineage>
        <taxon>Bacteria</taxon>
        <taxon>Bacillati</taxon>
        <taxon>Actinomycetota</taxon>
        <taxon>Actinomycetes</taxon>
        <taxon>Propionibacteriales</taxon>
        <taxon>Nocardioidaceae</taxon>
        <taxon>Nocardioides</taxon>
    </lineage>
</organism>
<keyword evidence="3" id="KW-0731">Sigma factor</keyword>
<dbReference type="PANTHER" id="PTHR43133">
    <property type="entry name" value="RNA POLYMERASE ECF-TYPE SIGMA FACTO"/>
    <property type="match status" value="1"/>
</dbReference>
<dbReference type="InterPro" id="IPR007627">
    <property type="entry name" value="RNA_pol_sigma70_r2"/>
</dbReference>
<dbReference type="SUPFAM" id="SSF88659">
    <property type="entry name" value="Sigma3 and sigma4 domains of RNA polymerase sigma factors"/>
    <property type="match status" value="1"/>
</dbReference>
<dbReference type="Gene3D" id="1.10.1740.10">
    <property type="match status" value="1"/>
</dbReference>
<evidence type="ECO:0000313" key="8">
    <source>
        <dbReference type="EMBL" id="GAA5143604.1"/>
    </source>
</evidence>
<dbReference type="EMBL" id="BAABKG010000001">
    <property type="protein sequence ID" value="GAA5143604.1"/>
    <property type="molecule type" value="Genomic_DNA"/>
</dbReference>
<comment type="caution">
    <text evidence="8">The sequence shown here is derived from an EMBL/GenBank/DDBJ whole genome shotgun (WGS) entry which is preliminary data.</text>
</comment>
<evidence type="ECO:0000256" key="5">
    <source>
        <dbReference type="ARBA" id="ARBA00023163"/>
    </source>
</evidence>
<dbReference type="NCBIfam" id="TIGR02937">
    <property type="entry name" value="sigma70-ECF"/>
    <property type="match status" value="1"/>
</dbReference>
<dbReference type="InterPro" id="IPR013249">
    <property type="entry name" value="RNA_pol_sigma70_r4_t2"/>
</dbReference>
<evidence type="ECO:0000256" key="4">
    <source>
        <dbReference type="ARBA" id="ARBA00023125"/>
    </source>
</evidence>
<dbReference type="Gene3D" id="1.10.10.10">
    <property type="entry name" value="Winged helix-like DNA-binding domain superfamily/Winged helix DNA-binding domain"/>
    <property type="match status" value="1"/>
</dbReference>
<name>A0ABP9PAR8_9ACTN</name>
<dbReference type="InterPro" id="IPR014284">
    <property type="entry name" value="RNA_pol_sigma-70_dom"/>
</dbReference>
<keyword evidence="4" id="KW-0238">DNA-binding</keyword>
<dbReference type="Pfam" id="PF04542">
    <property type="entry name" value="Sigma70_r2"/>
    <property type="match status" value="1"/>
</dbReference>
<dbReference type="PANTHER" id="PTHR43133:SF50">
    <property type="entry name" value="ECF RNA POLYMERASE SIGMA FACTOR SIGM"/>
    <property type="match status" value="1"/>
</dbReference>
<accession>A0ABP9PAR8</accession>
<feature type="domain" description="RNA polymerase sigma factor 70 region 4 type 2" evidence="7">
    <location>
        <begin position="168"/>
        <end position="215"/>
    </location>
</feature>
<sequence length="227" mass="25032">MRGAFAESLDVGPSGGGGASDGWVHRVRPVHAHRLLPRCNILLPRRVVVGVAVVEGERVGDAEAAARGFEGFVLARGRARQRFAFLLTGDRDYAPDLVQEALSRAYPRWRSLQARGTAEAYVRRSIVNASVTRWRKEHRLVSVSDTESHVRDHVPDATVARDDADVAWRLLSSLPAQQRAAVVLRYYDDLTFSEVAAVPGCPESTARSHVRRAMGTLRTQLVEDADD</sequence>
<evidence type="ECO:0000256" key="1">
    <source>
        <dbReference type="ARBA" id="ARBA00010641"/>
    </source>
</evidence>
<evidence type="ECO:0000259" key="6">
    <source>
        <dbReference type="Pfam" id="PF04542"/>
    </source>
</evidence>
<comment type="similarity">
    <text evidence="1">Belongs to the sigma-70 factor family. ECF subfamily.</text>
</comment>
<evidence type="ECO:0008006" key="10">
    <source>
        <dbReference type="Google" id="ProtNLM"/>
    </source>
</evidence>
<dbReference type="InterPro" id="IPR013324">
    <property type="entry name" value="RNA_pol_sigma_r3/r4-like"/>
</dbReference>
<dbReference type="InterPro" id="IPR013325">
    <property type="entry name" value="RNA_pol_sigma_r2"/>
</dbReference>
<gene>
    <name evidence="8" type="ORF">GCM10023340_09380</name>
</gene>